<dbReference type="CDD" id="cd21631">
    <property type="entry name" value="RHH_CopG_NikR-like"/>
    <property type="match status" value="1"/>
</dbReference>
<dbReference type="Gene3D" id="1.10.1220.10">
    <property type="entry name" value="Met repressor-like"/>
    <property type="match status" value="1"/>
</dbReference>
<sequence length="78" mass="8949">MRALVDLRDEQVSILDAMAREGGTSRAALVREAIDEWLNARRKERLMAQFGGWADAGRPYEDGLAYQMAMRAEWDHRP</sequence>
<organism evidence="2 3">
    <name type="scientific">Sandaracinobacteroides saxicola</name>
    <dbReference type="NCBI Taxonomy" id="2759707"/>
    <lineage>
        <taxon>Bacteria</taxon>
        <taxon>Pseudomonadati</taxon>
        <taxon>Pseudomonadota</taxon>
        <taxon>Alphaproteobacteria</taxon>
        <taxon>Sphingomonadales</taxon>
        <taxon>Sphingosinicellaceae</taxon>
        <taxon>Sandaracinobacteroides</taxon>
    </lineage>
</organism>
<dbReference type="GO" id="GO:0006355">
    <property type="term" value="P:regulation of DNA-templated transcription"/>
    <property type="evidence" value="ECO:0007669"/>
    <property type="project" value="InterPro"/>
</dbReference>
<dbReference type="InterPro" id="IPR002145">
    <property type="entry name" value="CopG"/>
</dbReference>
<gene>
    <name evidence="2" type="ORF">H3309_13525</name>
</gene>
<accession>A0A7G5IMU4</accession>
<dbReference type="Proteomes" id="UP000515292">
    <property type="component" value="Chromosome"/>
</dbReference>
<dbReference type="AlphaFoldDB" id="A0A7G5IMU4"/>
<dbReference type="Pfam" id="PF01402">
    <property type="entry name" value="RHH_1"/>
    <property type="match status" value="1"/>
</dbReference>
<evidence type="ECO:0000313" key="3">
    <source>
        <dbReference type="Proteomes" id="UP000515292"/>
    </source>
</evidence>
<dbReference type="InterPro" id="IPR013321">
    <property type="entry name" value="Arc_rbn_hlx_hlx"/>
</dbReference>
<keyword evidence="3" id="KW-1185">Reference proteome</keyword>
<feature type="domain" description="Ribbon-helix-helix protein CopG" evidence="1">
    <location>
        <begin position="7"/>
        <end position="39"/>
    </location>
</feature>
<proteinExistence type="predicted"/>
<dbReference type="KEGG" id="sand:H3309_13525"/>
<dbReference type="EMBL" id="CP059851">
    <property type="protein sequence ID" value="QMW24686.1"/>
    <property type="molecule type" value="Genomic_DNA"/>
</dbReference>
<reference evidence="2 3" key="1">
    <citation type="submission" date="2020-07" db="EMBL/GenBank/DDBJ databases">
        <title>Complete genome sequence for Sandaracinobacter sp. M6.</title>
        <authorList>
            <person name="Tang Y."/>
            <person name="Liu Q."/>
            <person name="Guo Z."/>
            <person name="Lei P."/>
            <person name="Huang B."/>
        </authorList>
    </citation>
    <scope>NUCLEOTIDE SEQUENCE [LARGE SCALE GENOMIC DNA]</scope>
    <source>
        <strain evidence="2 3">M6</strain>
    </source>
</reference>
<protein>
    <submittedName>
        <fullName evidence="2">Ribbon-helix-helix protein, CopG family</fullName>
    </submittedName>
</protein>
<evidence type="ECO:0000259" key="1">
    <source>
        <dbReference type="Pfam" id="PF01402"/>
    </source>
</evidence>
<name>A0A7G5IMU4_9SPHN</name>
<evidence type="ECO:0000313" key="2">
    <source>
        <dbReference type="EMBL" id="QMW24686.1"/>
    </source>
</evidence>